<dbReference type="STRING" id="1448308.A0A2T2NF94"/>
<dbReference type="Proteomes" id="UP000240883">
    <property type="component" value="Unassembled WGS sequence"/>
</dbReference>
<accession>A0A2T2NF94</accession>
<gene>
    <name evidence="1" type="ORF">BS50DRAFT_500200</name>
</gene>
<name>A0A2T2NF94_CORCC</name>
<proteinExistence type="predicted"/>
<reference evidence="1 2" key="1">
    <citation type="journal article" date="2018" name="Front. Microbiol.">
        <title>Genome-Wide Analysis of Corynespora cassiicola Leaf Fall Disease Putative Effectors.</title>
        <authorList>
            <person name="Lopez D."/>
            <person name="Ribeiro S."/>
            <person name="Label P."/>
            <person name="Fumanal B."/>
            <person name="Venisse J.S."/>
            <person name="Kohler A."/>
            <person name="de Oliveira R.R."/>
            <person name="Labutti K."/>
            <person name="Lipzen A."/>
            <person name="Lail K."/>
            <person name="Bauer D."/>
            <person name="Ohm R.A."/>
            <person name="Barry K.W."/>
            <person name="Spatafora J."/>
            <person name="Grigoriev I.V."/>
            <person name="Martin F.M."/>
            <person name="Pujade-Renaud V."/>
        </authorList>
    </citation>
    <scope>NUCLEOTIDE SEQUENCE [LARGE SCALE GENOMIC DNA]</scope>
    <source>
        <strain evidence="1 2">Philippines</strain>
    </source>
</reference>
<dbReference type="AlphaFoldDB" id="A0A2T2NF94"/>
<evidence type="ECO:0000313" key="1">
    <source>
        <dbReference type="EMBL" id="PSN64102.1"/>
    </source>
</evidence>
<protein>
    <submittedName>
        <fullName evidence="1">Uncharacterized protein</fullName>
    </submittedName>
</protein>
<dbReference type="EMBL" id="KZ678139">
    <property type="protein sequence ID" value="PSN64102.1"/>
    <property type="molecule type" value="Genomic_DNA"/>
</dbReference>
<dbReference type="OrthoDB" id="5409186at2759"/>
<keyword evidence="2" id="KW-1185">Reference proteome</keyword>
<sequence length="176" mass="17833">MQKRQGYYPSTSYCGQGETCQEACGAQYEQCPSESGIYCFDPTVGDHCCRDGTGNSCNQGYYCTTDGADNTYCCPDGMDTVNCAASYSLTVSLIRASETAASEGPSATAPSSVVEAATTSLIHITSISPTVTGTSRPGSNATYTTGAPAEFTGGANKAMGAGVAVFAGAIGLAGLL</sequence>
<evidence type="ECO:0000313" key="2">
    <source>
        <dbReference type="Proteomes" id="UP000240883"/>
    </source>
</evidence>
<organism evidence="1 2">
    <name type="scientific">Corynespora cassiicola Philippines</name>
    <dbReference type="NCBI Taxonomy" id="1448308"/>
    <lineage>
        <taxon>Eukaryota</taxon>
        <taxon>Fungi</taxon>
        <taxon>Dikarya</taxon>
        <taxon>Ascomycota</taxon>
        <taxon>Pezizomycotina</taxon>
        <taxon>Dothideomycetes</taxon>
        <taxon>Pleosporomycetidae</taxon>
        <taxon>Pleosporales</taxon>
        <taxon>Corynesporascaceae</taxon>
        <taxon>Corynespora</taxon>
    </lineage>
</organism>